<feature type="domain" description="Ig-like" evidence="5">
    <location>
        <begin position="308"/>
        <end position="381"/>
    </location>
</feature>
<reference evidence="6 7" key="2">
    <citation type="submission" date="2018-11" db="EMBL/GenBank/DDBJ databases">
        <authorList>
            <consortium name="Pathogen Informatics"/>
        </authorList>
    </citation>
    <scope>NUCLEOTIDE SEQUENCE [LARGE SCALE GENOMIC DNA]</scope>
</reference>
<dbReference type="Pfam" id="PF13895">
    <property type="entry name" value="Ig_2"/>
    <property type="match status" value="1"/>
</dbReference>
<proteinExistence type="predicted"/>
<gene>
    <name evidence="6" type="ORF">TCNE_LOCUS17803</name>
</gene>
<dbReference type="SMART" id="SM00409">
    <property type="entry name" value="IG"/>
    <property type="match status" value="5"/>
</dbReference>
<evidence type="ECO:0000259" key="5">
    <source>
        <dbReference type="PROSITE" id="PS50835"/>
    </source>
</evidence>
<dbReference type="CDD" id="cd00096">
    <property type="entry name" value="Ig"/>
    <property type="match status" value="3"/>
</dbReference>
<name>A0A183VAN3_TOXCA</name>
<keyword evidence="4" id="KW-0393">Immunoglobulin domain</keyword>
<keyword evidence="1" id="KW-0732">Signal</keyword>
<dbReference type="Pfam" id="PF13927">
    <property type="entry name" value="Ig_3"/>
    <property type="match status" value="3"/>
</dbReference>
<dbReference type="WBParaSite" id="TCNE_0001780401-mRNA-1">
    <property type="protein sequence ID" value="TCNE_0001780401-mRNA-1"/>
    <property type="gene ID" value="TCNE_0001780401"/>
</dbReference>
<dbReference type="InterPro" id="IPR051170">
    <property type="entry name" value="Neural/epithelial_adhesion"/>
</dbReference>
<evidence type="ECO:0000256" key="1">
    <source>
        <dbReference type="ARBA" id="ARBA00022729"/>
    </source>
</evidence>
<reference evidence="8" key="1">
    <citation type="submission" date="2016-06" db="UniProtKB">
        <authorList>
            <consortium name="WormBaseParasite"/>
        </authorList>
    </citation>
    <scope>IDENTIFICATION</scope>
</reference>
<evidence type="ECO:0000256" key="2">
    <source>
        <dbReference type="ARBA" id="ARBA00022737"/>
    </source>
</evidence>
<evidence type="ECO:0000313" key="7">
    <source>
        <dbReference type="Proteomes" id="UP000050794"/>
    </source>
</evidence>
<feature type="domain" description="Ig-like" evidence="5">
    <location>
        <begin position="432"/>
        <end position="569"/>
    </location>
</feature>
<dbReference type="PANTHER" id="PTHR12231:SF253">
    <property type="entry name" value="DPR-INTERACTING PROTEIN ETA, ISOFORM B-RELATED"/>
    <property type="match status" value="1"/>
</dbReference>
<sequence length="604" mass="65359">MNNTFTCSSNNAYCYFCAFNCTALTITVALPARAPLVLSAEETVDEGTSVRLRCYLPGSRDAELHWRREDGNPLGKGATNEQGILIIPRASVSDAGAYICSAMEPGSSAPLHSQPARVIVNAVKLPTPTVEVSSESVGGGQPIRLQCNVHGRPDVQLHWRREDGSPLSATATDQRSILTIMRTEPSDSGAYVCSSGEPGDEDAVESAPVYLTVTPNAPQTPVVEASAETVSEGQPVRLQCQFPGKPDVQLHWRRQDGNSLPSNAVEQRGTLTIMRTELSDSATLFCTLQCVFAAERPLLVSAEETLNEGELVRLRCYLPGRDDTELHWRREYASAINEDAIDEHGILTISHAKPSDAGYYICSADDPHGGGPLDSSRARIMVNPITHMFVPQLYFSEVLKAVCKYASNVDFGFRCVVCGADEYSIYFLAGTPVAEPSSVSVSVGHPTRLRCYVPSNPRAELRWRKQDELGHGVTETQGYLSIARAQPSDAAVKPVVNPPTQTIDGGASTRLQCYVPGNPGARLSCRKEDGSVFGRGVEDSNGILTIFNAHSSNAGAHMCSAVDPHDVLTPNDARMRFECVSSISEHPVCKTITAIHRNEFPEIT</sequence>
<evidence type="ECO:0000256" key="3">
    <source>
        <dbReference type="ARBA" id="ARBA00023157"/>
    </source>
</evidence>
<dbReference type="InterPro" id="IPR036179">
    <property type="entry name" value="Ig-like_dom_sf"/>
</dbReference>
<evidence type="ECO:0000313" key="8">
    <source>
        <dbReference type="WBParaSite" id="TCNE_0001780401-mRNA-1"/>
    </source>
</evidence>
<dbReference type="InterPro" id="IPR003598">
    <property type="entry name" value="Ig_sub2"/>
</dbReference>
<dbReference type="SMART" id="SM00408">
    <property type="entry name" value="IGc2"/>
    <property type="match status" value="6"/>
</dbReference>
<organism evidence="7 8">
    <name type="scientific">Toxocara canis</name>
    <name type="common">Canine roundworm</name>
    <dbReference type="NCBI Taxonomy" id="6265"/>
    <lineage>
        <taxon>Eukaryota</taxon>
        <taxon>Metazoa</taxon>
        <taxon>Ecdysozoa</taxon>
        <taxon>Nematoda</taxon>
        <taxon>Chromadorea</taxon>
        <taxon>Rhabditida</taxon>
        <taxon>Spirurina</taxon>
        <taxon>Ascaridomorpha</taxon>
        <taxon>Ascaridoidea</taxon>
        <taxon>Toxocaridae</taxon>
        <taxon>Toxocara</taxon>
    </lineage>
</organism>
<evidence type="ECO:0000256" key="4">
    <source>
        <dbReference type="ARBA" id="ARBA00023319"/>
    </source>
</evidence>
<dbReference type="InterPro" id="IPR003599">
    <property type="entry name" value="Ig_sub"/>
</dbReference>
<dbReference type="Proteomes" id="UP000050794">
    <property type="component" value="Unassembled WGS sequence"/>
</dbReference>
<dbReference type="PROSITE" id="PS50835">
    <property type="entry name" value="IG_LIKE"/>
    <property type="match status" value="5"/>
</dbReference>
<protein>
    <submittedName>
        <fullName evidence="8">Basement membrane proteoglycan</fullName>
    </submittedName>
</protein>
<dbReference type="InterPro" id="IPR007110">
    <property type="entry name" value="Ig-like_dom"/>
</dbReference>
<keyword evidence="7" id="KW-1185">Reference proteome</keyword>
<feature type="domain" description="Ig-like" evidence="5">
    <location>
        <begin position="218"/>
        <end position="307"/>
    </location>
</feature>
<accession>A0A183VAN3</accession>
<dbReference type="EMBL" id="UYWY01024808">
    <property type="protein sequence ID" value="VDM49124.1"/>
    <property type="molecule type" value="Genomic_DNA"/>
</dbReference>
<dbReference type="AlphaFoldDB" id="A0A183VAN3"/>
<dbReference type="Gene3D" id="2.60.40.10">
    <property type="entry name" value="Immunoglobulins"/>
    <property type="match status" value="6"/>
</dbReference>
<dbReference type="InterPro" id="IPR013783">
    <property type="entry name" value="Ig-like_fold"/>
</dbReference>
<keyword evidence="2" id="KW-0677">Repeat</keyword>
<dbReference type="PANTHER" id="PTHR12231">
    <property type="entry name" value="CTX-RELATED TYPE I TRANSMEMBRANE PROTEIN"/>
    <property type="match status" value="1"/>
</dbReference>
<keyword evidence="3" id="KW-1015">Disulfide bond</keyword>
<dbReference type="SUPFAM" id="SSF48726">
    <property type="entry name" value="Immunoglobulin"/>
    <property type="match status" value="5"/>
</dbReference>
<evidence type="ECO:0000313" key="6">
    <source>
        <dbReference type="EMBL" id="VDM49124.1"/>
    </source>
</evidence>
<feature type="domain" description="Ig-like" evidence="5">
    <location>
        <begin position="126"/>
        <end position="210"/>
    </location>
</feature>
<feature type="domain" description="Ig-like" evidence="5">
    <location>
        <begin position="31"/>
        <end position="119"/>
    </location>
</feature>